<proteinExistence type="predicted"/>
<sequence length="107" mass="11023">MGDRKEEPQSARGAPGSRDTGSDTVAGGPTDREPGDIGHEELTSAEGERPERGTDFTTTPGTDAEPAVPPYDERKDTANRPGETAAGEVEGADVGGATTPTPTDEQE</sequence>
<protein>
    <submittedName>
        <fullName evidence="2">Uncharacterized protein</fullName>
    </submittedName>
</protein>
<comment type="caution">
    <text evidence="2">The sequence shown here is derived from an EMBL/GenBank/DDBJ whole genome shotgun (WGS) entry which is preliminary data.</text>
</comment>
<feature type="region of interest" description="Disordered" evidence="1">
    <location>
        <begin position="1"/>
        <end position="107"/>
    </location>
</feature>
<feature type="compositionally biased region" description="Basic and acidic residues" evidence="1">
    <location>
        <begin position="30"/>
        <end position="54"/>
    </location>
</feature>
<name>A0A543FHE8_9NOCA</name>
<dbReference type="Proteomes" id="UP000316331">
    <property type="component" value="Unassembled WGS sequence"/>
</dbReference>
<gene>
    <name evidence="2" type="ORF">FB390_5010</name>
</gene>
<reference evidence="2 3" key="1">
    <citation type="submission" date="2019-06" db="EMBL/GenBank/DDBJ databases">
        <title>Sequencing the genomes of 1000 actinobacteria strains.</title>
        <authorList>
            <person name="Klenk H.-P."/>
        </authorList>
    </citation>
    <scope>NUCLEOTIDE SEQUENCE [LARGE SCALE GENOMIC DNA]</scope>
    <source>
        <strain evidence="2 3">DSM 103495</strain>
    </source>
</reference>
<evidence type="ECO:0000313" key="3">
    <source>
        <dbReference type="Proteomes" id="UP000316331"/>
    </source>
</evidence>
<keyword evidence="3" id="KW-1185">Reference proteome</keyword>
<dbReference type="AlphaFoldDB" id="A0A543FHE8"/>
<dbReference type="RefSeq" id="WP_185757159.1">
    <property type="nucleotide sequence ID" value="NZ_VFPG01000001.1"/>
</dbReference>
<evidence type="ECO:0000256" key="1">
    <source>
        <dbReference type="SAM" id="MobiDB-lite"/>
    </source>
</evidence>
<organism evidence="2 3">
    <name type="scientific">Nocardia bhagyanarayanae</name>
    <dbReference type="NCBI Taxonomy" id="1215925"/>
    <lineage>
        <taxon>Bacteria</taxon>
        <taxon>Bacillati</taxon>
        <taxon>Actinomycetota</taxon>
        <taxon>Actinomycetes</taxon>
        <taxon>Mycobacteriales</taxon>
        <taxon>Nocardiaceae</taxon>
        <taxon>Nocardia</taxon>
    </lineage>
</organism>
<evidence type="ECO:0000313" key="2">
    <source>
        <dbReference type="EMBL" id="TQM33287.1"/>
    </source>
</evidence>
<accession>A0A543FHE8</accession>
<dbReference type="EMBL" id="VFPG01000001">
    <property type="protein sequence ID" value="TQM33287.1"/>
    <property type="molecule type" value="Genomic_DNA"/>
</dbReference>